<accession>A0A9D9E3B0</accession>
<evidence type="ECO:0000313" key="1">
    <source>
        <dbReference type="EMBL" id="MBO8438774.1"/>
    </source>
</evidence>
<evidence type="ECO:0000313" key="2">
    <source>
        <dbReference type="Proteomes" id="UP000823636"/>
    </source>
</evidence>
<evidence type="ECO:0008006" key="3">
    <source>
        <dbReference type="Google" id="ProtNLM"/>
    </source>
</evidence>
<dbReference type="EMBL" id="JADIMW010000081">
    <property type="protein sequence ID" value="MBO8438774.1"/>
    <property type="molecule type" value="Genomic_DNA"/>
</dbReference>
<comment type="caution">
    <text evidence="1">The sequence shown here is derived from an EMBL/GenBank/DDBJ whole genome shotgun (WGS) entry which is preliminary data.</text>
</comment>
<sequence length="179" mass="20470">MMRKFFYAGALLLIMTGCGVTNKTVNYRENMSRSLEPYIDAQMTPLTGDVKIIEEYDGSLKRIDKTFVFRYGVDYFNDVITTKLVETCRLEALSKASLEENADLIVAPILNVNVKENIKSSRASVAKTSEISVRVTGYPAVYTNFRPMTNDDEWMLNHYYIVNGKYKAKLDGQYELKLK</sequence>
<reference evidence="1" key="1">
    <citation type="submission" date="2020-10" db="EMBL/GenBank/DDBJ databases">
        <authorList>
            <person name="Gilroy R."/>
        </authorList>
    </citation>
    <scope>NUCLEOTIDE SEQUENCE</scope>
    <source>
        <strain evidence="1">G3-4614</strain>
    </source>
</reference>
<dbReference type="Proteomes" id="UP000823636">
    <property type="component" value="Unassembled WGS sequence"/>
</dbReference>
<name>A0A9D9E3B0_9BACT</name>
<proteinExistence type="predicted"/>
<gene>
    <name evidence="1" type="ORF">IAC54_07760</name>
</gene>
<dbReference type="PROSITE" id="PS51257">
    <property type="entry name" value="PROKAR_LIPOPROTEIN"/>
    <property type="match status" value="1"/>
</dbReference>
<dbReference type="AlphaFoldDB" id="A0A9D9E3B0"/>
<protein>
    <recommendedName>
        <fullName evidence="3">Lipoprotein</fullName>
    </recommendedName>
</protein>
<reference evidence="1" key="2">
    <citation type="journal article" date="2021" name="PeerJ">
        <title>Extensive microbial diversity within the chicken gut microbiome revealed by metagenomics and culture.</title>
        <authorList>
            <person name="Gilroy R."/>
            <person name="Ravi A."/>
            <person name="Getino M."/>
            <person name="Pursley I."/>
            <person name="Horton D.L."/>
            <person name="Alikhan N.F."/>
            <person name="Baker D."/>
            <person name="Gharbi K."/>
            <person name="Hall N."/>
            <person name="Watson M."/>
            <person name="Adriaenssens E.M."/>
            <person name="Foster-Nyarko E."/>
            <person name="Jarju S."/>
            <person name="Secka A."/>
            <person name="Antonio M."/>
            <person name="Oren A."/>
            <person name="Chaudhuri R.R."/>
            <person name="La Ragione R."/>
            <person name="Hildebrand F."/>
            <person name="Pallen M.J."/>
        </authorList>
    </citation>
    <scope>NUCLEOTIDE SEQUENCE</scope>
    <source>
        <strain evidence="1">G3-4614</strain>
    </source>
</reference>
<organism evidence="1 2">
    <name type="scientific">Candidatus Caccoplasma merdipullorum</name>
    <dbReference type="NCBI Taxonomy" id="2840718"/>
    <lineage>
        <taxon>Bacteria</taxon>
        <taxon>Pseudomonadati</taxon>
        <taxon>Bacteroidota</taxon>
        <taxon>Bacteroidia</taxon>
        <taxon>Bacteroidales</taxon>
        <taxon>Bacteroidaceae</taxon>
        <taxon>Bacteroidaceae incertae sedis</taxon>
        <taxon>Candidatus Caccoplasma</taxon>
    </lineage>
</organism>